<dbReference type="InterPro" id="IPR000182">
    <property type="entry name" value="GNAT_dom"/>
</dbReference>
<dbReference type="EMBL" id="FOXU01000002">
    <property type="protein sequence ID" value="SFQ39329.1"/>
    <property type="molecule type" value="Genomic_DNA"/>
</dbReference>
<gene>
    <name evidence="5" type="ORF">SAMN05421670_1912</name>
</gene>
<name>A0A1I5Y574_9BACI</name>
<dbReference type="RefSeq" id="WP_093536756.1">
    <property type="nucleotide sequence ID" value="NZ_FOXU01000002.1"/>
</dbReference>
<dbReference type="InterPro" id="IPR051531">
    <property type="entry name" value="N-acetyltransferase"/>
</dbReference>
<dbReference type="PANTHER" id="PTHR43792">
    <property type="entry name" value="GNAT FAMILY, PUTATIVE (AFU_ORTHOLOGUE AFUA_3G00765)-RELATED-RELATED"/>
    <property type="match status" value="1"/>
</dbReference>
<organism evidence="5 6">
    <name type="scientific">Psychrobacillus psychrotolerans</name>
    <dbReference type="NCBI Taxonomy" id="126156"/>
    <lineage>
        <taxon>Bacteria</taxon>
        <taxon>Bacillati</taxon>
        <taxon>Bacillota</taxon>
        <taxon>Bacilli</taxon>
        <taxon>Bacillales</taxon>
        <taxon>Bacillaceae</taxon>
        <taxon>Psychrobacillus</taxon>
    </lineage>
</organism>
<dbReference type="Gene3D" id="3.40.630.30">
    <property type="match status" value="1"/>
</dbReference>
<evidence type="ECO:0000313" key="5">
    <source>
        <dbReference type="EMBL" id="SFQ39329.1"/>
    </source>
</evidence>
<evidence type="ECO:0000256" key="3">
    <source>
        <dbReference type="ARBA" id="ARBA00038502"/>
    </source>
</evidence>
<dbReference type="STRING" id="126156.SAMN05421670_1912"/>
<dbReference type="PANTHER" id="PTHR43792:SF8">
    <property type="entry name" value="[RIBOSOMAL PROTEIN US5]-ALANINE N-ACETYLTRANSFERASE"/>
    <property type="match status" value="1"/>
</dbReference>
<dbReference type="GO" id="GO:0008999">
    <property type="term" value="F:protein-N-terminal-alanine acetyltransferase activity"/>
    <property type="evidence" value="ECO:0007669"/>
    <property type="project" value="TreeGrafter"/>
</dbReference>
<dbReference type="InterPro" id="IPR016181">
    <property type="entry name" value="Acyl_CoA_acyltransferase"/>
</dbReference>
<keyword evidence="2" id="KW-0012">Acyltransferase</keyword>
<evidence type="ECO:0000259" key="4">
    <source>
        <dbReference type="PROSITE" id="PS51186"/>
    </source>
</evidence>
<evidence type="ECO:0000256" key="2">
    <source>
        <dbReference type="ARBA" id="ARBA00023315"/>
    </source>
</evidence>
<dbReference type="GO" id="GO:0005737">
    <property type="term" value="C:cytoplasm"/>
    <property type="evidence" value="ECO:0007669"/>
    <property type="project" value="TreeGrafter"/>
</dbReference>
<proteinExistence type="inferred from homology"/>
<dbReference type="PROSITE" id="PS51186">
    <property type="entry name" value="GNAT"/>
    <property type="match status" value="1"/>
</dbReference>
<dbReference type="Proteomes" id="UP000198734">
    <property type="component" value="Unassembled WGS sequence"/>
</dbReference>
<evidence type="ECO:0000313" key="6">
    <source>
        <dbReference type="Proteomes" id="UP000198734"/>
    </source>
</evidence>
<dbReference type="OrthoDB" id="9801656at2"/>
<dbReference type="SUPFAM" id="SSF55729">
    <property type="entry name" value="Acyl-CoA N-acyltransferases (Nat)"/>
    <property type="match status" value="1"/>
</dbReference>
<evidence type="ECO:0000256" key="1">
    <source>
        <dbReference type="ARBA" id="ARBA00022679"/>
    </source>
</evidence>
<keyword evidence="1 5" id="KW-0808">Transferase</keyword>
<dbReference type="AlphaFoldDB" id="A0A1I5Y574"/>
<comment type="similarity">
    <text evidence="3">Belongs to the acetyltransferase family. RimJ subfamily.</text>
</comment>
<sequence>MNIFIEKLHVADEENLFNFELENRTFFEEMIPTRGDNFYNPENFKKIHKTLLEEQVNDDSYFYLIKNREGLILGRINLVDIEKSDKIGYLGYRVGQAYTGKGIANTALKLLIETVTGKDIKQIKAKTTTNNIASQRVLEKNGFERIETSSEEFEMNGQMLKFVYYILKI</sequence>
<feature type="domain" description="N-acetyltransferase" evidence="4">
    <location>
        <begin position="17"/>
        <end position="169"/>
    </location>
</feature>
<accession>A0A1I5Y574</accession>
<reference evidence="6" key="1">
    <citation type="submission" date="2016-10" db="EMBL/GenBank/DDBJ databases">
        <authorList>
            <person name="Varghese N."/>
            <person name="Submissions S."/>
        </authorList>
    </citation>
    <scope>NUCLEOTIDE SEQUENCE [LARGE SCALE GENOMIC DNA]</scope>
    <source>
        <strain evidence="6">DSM 11706</strain>
    </source>
</reference>
<keyword evidence="6" id="KW-1185">Reference proteome</keyword>
<protein>
    <submittedName>
        <fullName evidence="5">Ribosomal-protein-alanine N-acetyltransferase</fullName>
    </submittedName>
</protein>
<dbReference type="Pfam" id="PF13302">
    <property type="entry name" value="Acetyltransf_3"/>
    <property type="match status" value="1"/>
</dbReference>